<accession>A0A2G8LRP3</accession>
<evidence type="ECO:0000256" key="3">
    <source>
        <dbReference type="ARBA" id="ARBA00022787"/>
    </source>
</evidence>
<dbReference type="InterPro" id="IPR036034">
    <property type="entry name" value="PDZ_sf"/>
</dbReference>
<dbReference type="STRING" id="307972.A0A2G8LRP3"/>
<feature type="compositionally biased region" description="Basic and acidic residues" evidence="10">
    <location>
        <begin position="102"/>
        <end position="119"/>
    </location>
</feature>
<evidence type="ECO:0000256" key="10">
    <source>
        <dbReference type="SAM" id="MobiDB-lite"/>
    </source>
</evidence>
<evidence type="ECO:0000313" key="13">
    <source>
        <dbReference type="EMBL" id="PIK62894.1"/>
    </source>
</evidence>
<feature type="domain" description="PDZ" evidence="12">
    <location>
        <begin position="12"/>
        <end position="99"/>
    </location>
</feature>
<reference evidence="13 14" key="1">
    <citation type="journal article" date="2017" name="PLoS Biol.">
        <title>The sea cucumber genome provides insights into morphological evolution and visceral regeneration.</title>
        <authorList>
            <person name="Zhang X."/>
            <person name="Sun L."/>
            <person name="Yuan J."/>
            <person name="Sun Y."/>
            <person name="Gao Y."/>
            <person name="Zhang L."/>
            <person name="Li S."/>
            <person name="Dai H."/>
            <person name="Hamel J.F."/>
            <person name="Liu C."/>
            <person name="Yu Y."/>
            <person name="Liu S."/>
            <person name="Lin W."/>
            <person name="Guo K."/>
            <person name="Jin S."/>
            <person name="Xu P."/>
            <person name="Storey K.B."/>
            <person name="Huan P."/>
            <person name="Zhang T."/>
            <person name="Zhou Y."/>
            <person name="Zhang J."/>
            <person name="Lin C."/>
            <person name="Li X."/>
            <person name="Xing L."/>
            <person name="Huo D."/>
            <person name="Sun M."/>
            <person name="Wang L."/>
            <person name="Mercier A."/>
            <person name="Li F."/>
            <person name="Yang H."/>
            <person name="Xiang J."/>
        </authorList>
    </citation>
    <scope>NUCLEOTIDE SEQUENCE [LARGE SCALE GENOMIC DNA]</scope>
    <source>
        <strain evidence="13">Shaxun</strain>
        <tissue evidence="13">Muscle</tissue>
    </source>
</reference>
<evidence type="ECO:0000313" key="14">
    <source>
        <dbReference type="Proteomes" id="UP000230750"/>
    </source>
</evidence>
<dbReference type="GO" id="GO:0045197">
    <property type="term" value="P:establishment or maintenance of epithelial cell apical/basal polarity"/>
    <property type="evidence" value="ECO:0007669"/>
    <property type="project" value="TreeGrafter"/>
</dbReference>
<comment type="caution">
    <text evidence="13">The sequence shown here is derived from an EMBL/GenBank/DDBJ whole genome shotgun (WGS) entry which is preliminary data.</text>
</comment>
<keyword evidence="14" id="KW-1185">Reference proteome</keyword>
<evidence type="ECO:0000256" key="9">
    <source>
        <dbReference type="ARBA" id="ARBA00075222"/>
    </source>
</evidence>
<dbReference type="OrthoDB" id="123971at2759"/>
<keyword evidence="5" id="KW-0496">Mitochondrion</keyword>
<evidence type="ECO:0000256" key="6">
    <source>
        <dbReference type="ARBA" id="ARBA00023136"/>
    </source>
</evidence>
<dbReference type="GO" id="GO:0030054">
    <property type="term" value="C:cell junction"/>
    <property type="evidence" value="ECO:0007669"/>
    <property type="project" value="TreeGrafter"/>
</dbReference>
<comment type="subcellular location">
    <subcellularLocation>
        <location evidence="1">Mitochondrion outer membrane</location>
    </subcellularLocation>
</comment>
<dbReference type="AlphaFoldDB" id="A0A2G8LRP3"/>
<dbReference type="GO" id="GO:0005741">
    <property type="term" value="C:mitochondrial outer membrane"/>
    <property type="evidence" value="ECO:0007669"/>
    <property type="project" value="UniProtKB-SubCell"/>
</dbReference>
<dbReference type="GO" id="GO:0097120">
    <property type="term" value="P:receptor localization to synapse"/>
    <property type="evidence" value="ECO:0007669"/>
    <property type="project" value="TreeGrafter"/>
</dbReference>
<evidence type="ECO:0000256" key="4">
    <source>
        <dbReference type="ARBA" id="ARBA00022989"/>
    </source>
</evidence>
<evidence type="ECO:0000256" key="5">
    <source>
        <dbReference type="ARBA" id="ARBA00023128"/>
    </source>
</evidence>
<dbReference type="FunFam" id="2.30.42.10:FF:000161">
    <property type="entry name" value="Synaptojanin-2-binding protein"/>
    <property type="match status" value="1"/>
</dbReference>
<dbReference type="Pfam" id="PF00595">
    <property type="entry name" value="PDZ"/>
    <property type="match status" value="1"/>
</dbReference>
<organism evidence="13 14">
    <name type="scientific">Stichopus japonicus</name>
    <name type="common">Sea cucumber</name>
    <dbReference type="NCBI Taxonomy" id="307972"/>
    <lineage>
        <taxon>Eukaryota</taxon>
        <taxon>Metazoa</taxon>
        <taxon>Echinodermata</taxon>
        <taxon>Eleutherozoa</taxon>
        <taxon>Echinozoa</taxon>
        <taxon>Holothuroidea</taxon>
        <taxon>Aspidochirotacea</taxon>
        <taxon>Aspidochirotida</taxon>
        <taxon>Stichopodidae</taxon>
        <taxon>Apostichopus</taxon>
    </lineage>
</organism>
<feature type="region of interest" description="Disordered" evidence="10">
    <location>
        <begin position="102"/>
        <end position="125"/>
    </location>
</feature>
<dbReference type="PROSITE" id="PS50106">
    <property type="entry name" value="PDZ"/>
    <property type="match status" value="1"/>
</dbReference>
<keyword evidence="6 11" id="KW-0472">Membrane</keyword>
<name>A0A2G8LRP3_STIJA</name>
<evidence type="ECO:0000256" key="1">
    <source>
        <dbReference type="ARBA" id="ARBA00004294"/>
    </source>
</evidence>
<dbReference type="InterPro" id="IPR001478">
    <property type="entry name" value="PDZ"/>
</dbReference>
<protein>
    <recommendedName>
        <fullName evidence="8">Synaptojanin-2-binding protein</fullName>
    </recommendedName>
    <alternativeName>
        <fullName evidence="9">Mitochondrial outer membrane protein 25</fullName>
    </alternativeName>
</protein>
<keyword evidence="2 11" id="KW-0812">Transmembrane</keyword>
<evidence type="ECO:0000259" key="12">
    <source>
        <dbReference type="PROSITE" id="PS50106"/>
    </source>
</evidence>
<proteinExistence type="predicted"/>
<feature type="transmembrane region" description="Helical" evidence="11">
    <location>
        <begin position="131"/>
        <end position="152"/>
    </location>
</feature>
<dbReference type="InterPro" id="IPR050614">
    <property type="entry name" value="Synaptic_Scaffolding_LAP-MAGUK"/>
</dbReference>
<dbReference type="Gene3D" id="2.30.42.10">
    <property type="match status" value="1"/>
</dbReference>
<dbReference type="GO" id="GO:0016323">
    <property type="term" value="C:basolateral plasma membrane"/>
    <property type="evidence" value="ECO:0007669"/>
    <property type="project" value="TreeGrafter"/>
</dbReference>
<dbReference type="EMBL" id="MRZV01000003">
    <property type="protein sequence ID" value="PIK62894.1"/>
    <property type="molecule type" value="Genomic_DNA"/>
</dbReference>
<evidence type="ECO:0000256" key="2">
    <source>
        <dbReference type="ARBA" id="ARBA00022692"/>
    </source>
</evidence>
<dbReference type="GO" id="GO:0098609">
    <property type="term" value="P:cell-cell adhesion"/>
    <property type="evidence" value="ECO:0007669"/>
    <property type="project" value="TreeGrafter"/>
</dbReference>
<evidence type="ECO:0000256" key="7">
    <source>
        <dbReference type="ARBA" id="ARBA00063547"/>
    </source>
</evidence>
<dbReference type="GO" id="GO:0019901">
    <property type="term" value="F:protein kinase binding"/>
    <property type="evidence" value="ECO:0007669"/>
    <property type="project" value="TreeGrafter"/>
</dbReference>
<dbReference type="Proteomes" id="UP000230750">
    <property type="component" value="Unassembled WGS sequence"/>
</dbReference>
<dbReference type="SMART" id="SM00228">
    <property type="entry name" value="PDZ"/>
    <property type="match status" value="1"/>
</dbReference>
<dbReference type="PANTHER" id="PTHR23119">
    <property type="entry name" value="DISCS LARGE"/>
    <property type="match status" value="1"/>
</dbReference>
<comment type="subunit">
    <text evidence="7">Binds (via the PDZ domain) to isoform 2A of SYNJ2 (via the unique motif in the C-terminus). Interacts (via C-terminus) with RALBP1. Interacts (via PDZ domain) with ACVR2A (via C-terminus) and ACVR2B (via C-terminus). Forms a ternary complex with ACVR2A and RALBP1. Interacts with MAPK12. Interacts with DLL1; enhances DLL1 protein stability, and promotes notch signaling in endothelial cells.</text>
</comment>
<keyword evidence="4 11" id="KW-1133">Transmembrane helix</keyword>
<keyword evidence="3" id="KW-1000">Mitochondrion outer membrane</keyword>
<evidence type="ECO:0000256" key="11">
    <source>
        <dbReference type="SAM" id="Phobius"/>
    </source>
</evidence>
<dbReference type="SUPFAM" id="SSF50156">
    <property type="entry name" value="PDZ domain-like"/>
    <property type="match status" value="1"/>
</dbReference>
<evidence type="ECO:0000256" key="8">
    <source>
        <dbReference type="ARBA" id="ARBA00070337"/>
    </source>
</evidence>
<gene>
    <name evidence="13" type="ORF">BSL78_00129</name>
</gene>
<dbReference type="GO" id="GO:0043113">
    <property type="term" value="P:receptor clustering"/>
    <property type="evidence" value="ECO:0007669"/>
    <property type="project" value="TreeGrafter"/>
</dbReference>
<sequence length="156" mass="16780">MAETSVELEEEKIELLRGDKGLGFNIKGGIDQPHISTSEGIFVTKIREDGAAAVDGRLQKGDRILEINGTDVTRVQHSIAVDLFLSAGDKVVLVVRHGAEEAAQKEEDLQKGDAEKPLPGDEDDKSDGNKLFGAIGGIVVTVGVVLIAFYIWKRAN</sequence>
<dbReference type="PANTHER" id="PTHR23119:SF51">
    <property type="entry name" value="DISKS LARGE 1 TUMOR SUPPRESSOR PROTEIN"/>
    <property type="match status" value="1"/>
</dbReference>